<dbReference type="SUPFAM" id="SSF54695">
    <property type="entry name" value="POZ domain"/>
    <property type="match status" value="1"/>
</dbReference>
<evidence type="ECO:0000313" key="3">
    <source>
        <dbReference type="EMBL" id="TMW55603.1"/>
    </source>
</evidence>
<feature type="region of interest" description="Disordered" evidence="1">
    <location>
        <begin position="544"/>
        <end position="577"/>
    </location>
</feature>
<dbReference type="GO" id="GO:0051260">
    <property type="term" value="P:protein homooligomerization"/>
    <property type="evidence" value="ECO:0007669"/>
    <property type="project" value="InterPro"/>
</dbReference>
<feature type="compositionally biased region" description="Basic and acidic residues" evidence="1">
    <location>
        <begin position="548"/>
        <end position="565"/>
    </location>
</feature>
<dbReference type="Proteomes" id="UP000794436">
    <property type="component" value="Unassembled WGS sequence"/>
</dbReference>
<evidence type="ECO:0000256" key="1">
    <source>
        <dbReference type="SAM" id="MobiDB-lite"/>
    </source>
</evidence>
<keyword evidence="4" id="KW-1185">Reference proteome</keyword>
<dbReference type="InterPro" id="IPR011333">
    <property type="entry name" value="SKP1/BTB/POZ_sf"/>
</dbReference>
<evidence type="ECO:0000259" key="2">
    <source>
        <dbReference type="Pfam" id="PF02214"/>
    </source>
</evidence>
<feature type="region of interest" description="Disordered" evidence="1">
    <location>
        <begin position="230"/>
        <end position="251"/>
    </location>
</feature>
<dbReference type="Pfam" id="PF02214">
    <property type="entry name" value="BTB_2"/>
    <property type="match status" value="1"/>
</dbReference>
<feature type="region of interest" description="Disordered" evidence="1">
    <location>
        <begin position="479"/>
        <end position="505"/>
    </location>
</feature>
<gene>
    <name evidence="3" type="ORF">Poli38472_010485</name>
</gene>
<name>A0A8K1FE80_PYTOL</name>
<feature type="compositionally biased region" description="Pro residues" evidence="1">
    <location>
        <begin position="86"/>
        <end position="97"/>
    </location>
</feature>
<protein>
    <recommendedName>
        <fullName evidence="2">Potassium channel tetramerisation-type BTB domain-containing protein</fullName>
    </recommendedName>
</protein>
<evidence type="ECO:0000313" key="4">
    <source>
        <dbReference type="Proteomes" id="UP000794436"/>
    </source>
</evidence>
<organism evidence="3 4">
    <name type="scientific">Pythium oligandrum</name>
    <name type="common">Mycoparasitic fungus</name>
    <dbReference type="NCBI Taxonomy" id="41045"/>
    <lineage>
        <taxon>Eukaryota</taxon>
        <taxon>Sar</taxon>
        <taxon>Stramenopiles</taxon>
        <taxon>Oomycota</taxon>
        <taxon>Peronosporomycetes</taxon>
        <taxon>Pythiales</taxon>
        <taxon>Pythiaceae</taxon>
        <taxon>Pythium</taxon>
    </lineage>
</organism>
<feature type="domain" description="Potassium channel tetramerisation-type BTB" evidence="2">
    <location>
        <begin position="127"/>
        <end position="210"/>
    </location>
</feature>
<proteinExistence type="predicted"/>
<dbReference type="OrthoDB" id="10025005at2759"/>
<dbReference type="CDD" id="cd18316">
    <property type="entry name" value="BTB_POZ_KCTD-like"/>
    <property type="match status" value="1"/>
</dbReference>
<reference evidence="3" key="1">
    <citation type="submission" date="2019-03" db="EMBL/GenBank/DDBJ databases">
        <title>Long read genome sequence of the mycoparasitic Pythium oligandrum ATCC 38472 isolated from sugarbeet rhizosphere.</title>
        <authorList>
            <person name="Gaulin E."/>
        </authorList>
    </citation>
    <scope>NUCLEOTIDE SEQUENCE</scope>
    <source>
        <strain evidence="3">ATCC 38472_TT</strain>
    </source>
</reference>
<accession>A0A8K1FE80</accession>
<feature type="region of interest" description="Disordered" evidence="1">
    <location>
        <begin position="1"/>
        <end position="122"/>
    </location>
</feature>
<feature type="compositionally biased region" description="Acidic residues" evidence="1">
    <location>
        <begin position="28"/>
        <end position="48"/>
    </location>
</feature>
<sequence>MHMTALMTERIDTAALESLFTERRREEGEEDEEDQPVTDEEDDGDEPDGQVVNPQSPVESVESTTGNTTEETEEDNEPEGALLKPEVPPRPARPPLSPSLMLSTTHATSHHTSTATSPSNGSVHVIAFDVGGRLFRCKASLIRKFPSKRLNQVVNCGCEQICNGTFFIDRNPLHFEIILDWYRTGKYIKHPNVNEEAFKEDARYFDLYDEFFPSTPAVVTHTSVRITRQRSVKPPSSASAPWTPRAGKAPSLSTTVEPMIQFSKREFRELSPIGRPAVFAVRAHEHLVVESVRGSGRLFVRVCDFSGMHKVFVDQAVLFDSRSWFYLQDDGRAKLQQCVLPGNHMYTFWVEPHNASSPTKSAAAANPEPTPPFEVEFRLIYSFNKDDRLAECDAEELGVILRAKGNGWSNGSTVAAPLSPPGMPISDAKLPPCLFLPPRTHQDLPTTIPAPRSDGMEQLDASCFAERDAIAEQMLAQSTTKQLQRKRSHPTLANKGNELTSPPTSGNINAVVIPLSPQKGLSAVPPAVATVIKRNGAAIVHGMGKGSPTDRAHGGEKVTVHHQDKSLLLASSPRADH</sequence>
<comment type="caution">
    <text evidence="3">The sequence shown here is derived from an EMBL/GenBank/DDBJ whole genome shotgun (WGS) entry which is preliminary data.</text>
</comment>
<dbReference type="EMBL" id="SPLM01000147">
    <property type="protein sequence ID" value="TMW55603.1"/>
    <property type="molecule type" value="Genomic_DNA"/>
</dbReference>
<dbReference type="Gene3D" id="3.30.710.10">
    <property type="entry name" value="Potassium Channel Kv1.1, Chain A"/>
    <property type="match status" value="1"/>
</dbReference>
<dbReference type="InterPro" id="IPR003131">
    <property type="entry name" value="T1-type_BTB"/>
</dbReference>
<feature type="compositionally biased region" description="Low complexity" evidence="1">
    <location>
        <begin position="58"/>
        <end position="69"/>
    </location>
</feature>
<dbReference type="AlphaFoldDB" id="A0A8K1FE80"/>
<feature type="compositionally biased region" description="Low complexity" evidence="1">
    <location>
        <begin position="98"/>
        <end position="117"/>
    </location>
</feature>